<comment type="caution">
    <text evidence="8">The sequence shown here is derived from an EMBL/GenBank/DDBJ whole genome shotgun (WGS) entry which is preliminary data.</text>
</comment>
<organism evidence="8 9">
    <name type="scientific">Lusitaniella coriacea LEGE 07157</name>
    <dbReference type="NCBI Taxonomy" id="945747"/>
    <lineage>
        <taxon>Bacteria</taxon>
        <taxon>Bacillati</taxon>
        <taxon>Cyanobacteriota</taxon>
        <taxon>Cyanophyceae</taxon>
        <taxon>Spirulinales</taxon>
        <taxon>Lusitaniellaceae</taxon>
        <taxon>Lusitaniella</taxon>
    </lineage>
</organism>
<feature type="transmembrane region" description="Helical" evidence="7">
    <location>
        <begin position="199"/>
        <end position="225"/>
    </location>
</feature>
<dbReference type="RefSeq" id="WP_194030756.1">
    <property type="nucleotide sequence ID" value="NZ_JADEWZ010000028.1"/>
</dbReference>
<evidence type="ECO:0000256" key="1">
    <source>
        <dbReference type="ARBA" id="ARBA00004141"/>
    </source>
</evidence>
<evidence type="ECO:0000256" key="3">
    <source>
        <dbReference type="ARBA" id="ARBA00022692"/>
    </source>
</evidence>
<evidence type="ECO:0000256" key="4">
    <source>
        <dbReference type="ARBA" id="ARBA00022989"/>
    </source>
</evidence>
<gene>
    <name evidence="8" type="ORF">IQ249_17360</name>
</gene>
<name>A0A8J7DYM5_9CYAN</name>
<dbReference type="PANTHER" id="PTHR21716:SF62">
    <property type="entry name" value="TRANSPORT PROTEIN YDBI-RELATED"/>
    <property type="match status" value="1"/>
</dbReference>
<dbReference type="AlphaFoldDB" id="A0A8J7DYM5"/>
<feature type="transmembrane region" description="Helical" evidence="7">
    <location>
        <begin position="56"/>
        <end position="77"/>
    </location>
</feature>
<reference evidence="8" key="1">
    <citation type="submission" date="2020-10" db="EMBL/GenBank/DDBJ databases">
        <authorList>
            <person name="Castelo-Branco R."/>
            <person name="Eusebio N."/>
            <person name="Adriana R."/>
            <person name="Vieira A."/>
            <person name="Brugerolle De Fraissinette N."/>
            <person name="Rezende De Castro R."/>
            <person name="Schneider M.P."/>
            <person name="Vasconcelos V."/>
            <person name="Leao P.N."/>
        </authorList>
    </citation>
    <scope>NUCLEOTIDE SEQUENCE</scope>
    <source>
        <strain evidence="8">LEGE 07157</strain>
    </source>
</reference>
<protein>
    <submittedName>
        <fullName evidence="8">AI-2E family transporter</fullName>
    </submittedName>
</protein>
<dbReference type="PANTHER" id="PTHR21716">
    <property type="entry name" value="TRANSMEMBRANE PROTEIN"/>
    <property type="match status" value="1"/>
</dbReference>
<feature type="transmembrane region" description="Helical" evidence="7">
    <location>
        <begin position="298"/>
        <end position="323"/>
    </location>
</feature>
<evidence type="ECO:0000313" key="9">
    <source>
        <dbReference type="Proteomes" id="UP000654482"/>
    </source>
</evidence>
<evidence type="ECO:0000256" key="6">
    <source>
        <dbReference type="SAM" id="MobiDB-lite"/>
    </source>
</evidence>
<accession>A0A8J7DYM5</accession>
<evidence type="ECO:0000256" key="5">
    <source>
        <dbReference type="ARBA" id="ARBA00023136"/>
    </source>
</evidence>
<proteinExistence type="inferred from homology"/>
<comment type="subcellular location">
    <subcellularLocation>
        <location evidence="1">Membrane</location>
        <topology evidence="1">Multi-pass membrane protein</topology>
    </subcellularLocation>
</comment>
<evidence type="ECO:0000256" key="7">
    <source>
        <dbReference type="SAM" id="Phobius"/>
    </source>
</evidence>
<comment type="similarity">
    <text evidence="2">Belongs to the autoinducer-2 exporter (AI-2E) (TC 2.A.86) family.</text>
</comment>
<feature type="transmembrane region" description="Helical" evidence="7">
    <location>
        <begin position="6"/>
        <end position="35"/>
    </location>
</feature>
<dbReference type="GO" id="GO:0016020">
    <property type="term" value="C:membrane"/>
    <property type="evidence" value="ECO:0007669"/>
    <property type="project" value="UniProtKB-SubCell"/>
</dbReference>
<dbReference type="InterPro" id="IPR002549">
    <property type="entry name" value="AI-2E-like"/>
</dbReference>
<dbReference type="EMBL" id="JADEWZ010000028">
    <property type="protein sequence ID" value="MBE9117668.1"/>
    <property type="molecule type" value="Genomic_DNA"/>
</dbReference>
<keyword evidence="5 7" id="KW-0472">Membrane</keyword>
<feature type="region of interest" description="Disordered" evidence="6">
    <location>
        <begin position="354"/>
        <end position="400"/>
    </location>
</feature>
<dbReference type="Proteomes" id="UP000654482">
    <property type="component" value="Unassembled WGS sequence"/>
</dbReference>
<dbReference type="GO" id="GO:0055085">
    <property type="term" value="P:transmembrane transport"/>
    <property type="evidence" value="ECO:0007669"/>
    <property type="project" value="TreeGrafter"/>
</dbReference>
<keyword evidence="4 7" id="KW-1133">Transmembrane helix</keyword>
<keyword evidence="3 7" id="KW-0812">Transmembrane</keyword>
<keyword evidence="9" id="KW-1185">Reference proteome</keyword>
<feature type="transmembrane region" description="Helical" evidence="7">
    <location>
        <begin position="231"/>
        <end position="257"/>
    </location>
</feature>
<evidence type="ECO:0000313" key="8">
    <source>
        <dbReference type="EMBL" id="MBE9117668.1"/>
    </source>
</evidence>
<feature type="transmembrane region" description="Helical" evidence="7">
    <location>
        <begin position="141"/>
        <end position="164"/>
    </location>
</feature>
<evidence type="ECO:0000256" key="2">
    <source>
        <dbReference type="ARBA" id="ARBA00009773"/>
    </source>
</evidence>
<dbReference type="Pfam" id="PF01594">
    <property type="entry name" value="AI-2E_transport"/>
    <property type="match status" value="1"/>
</dbReference>
<sequence>MTFGKWLGFVTLIVSLYILWKIHQLVLLVLTAVILANAMSMLVTTLQKRLSLKRGIAVLLSTILVISGLVGLFWIIVPSFTDQFQQLALQVIQSLERLNIWLLKLEERLDPRFIEALPNLNELIAQLRPLINQIFGQGWGLFFNTIGGLLNVLLVLVLTLMLLANPTPYRQGFIRLFPSFYRRRVDEILHLCDEDLQGWLLGVLFNMSAIGILSFSGLLLLGIPLAFSQAILAAVLTLVPNIGPVLSVIPPMAISFLEEPWKPIAVLILYFGIQQVESNLLTPFVMARQVALLPAITLLAQVFFATTFGFLGLFLALPLTVIGQVWVKEVLIKDILDEWQSNKKLKMQPIPDNLSSEALETSPKLESEVNKNDAFLPSDESEHLSSPSPQEESSDSEQWE</sequence>